<evidence type="ECO:0000313" key="2">
    <source>
        <dbReference type="Proteomes" id="UP000317624"/>
    </source>
</evidence>
<dbReference type="InterPro" id="IPR050678">
    <property type="entry name" value="DNA_Partitioning_ATPase"/>
</dbReference>
<dbReference type="Gene3D" id="3.40.50.300">
    <property type="entry name" value="P-loop containing nucleotide triphosphate hydrolases"/>
    <property type="match status" value="1"/>
</dbReference>
<dbReference type="PANTHER" id="PTHR13696:SF52">
    <property type="entry name" value="PARA FAMILY PROTEIN CT_582"/>
    <property type="match status" value="1"/>
</dbReference>
<comment type="caution">
    <text evidence="1">The sequence shown here is derived from an EMBL/GenBank/DDBJ whole genome shotgun (WGS) entry which is preliminary data.</text>
</comment>
<dbReference type="OrthoDB" id="3173068at2"/>
<dbReference type="InterPro" id="IPR015223">
    <property type="entry name" value="MipZ"/>
</dbReference>
<keyword evidence="2" id="KW-1185">Reference proteome</keyword>
<proteinExistence type="predicted"/>
<accession>A0A558BJT8</accession>
<name>A0A558BJT8_9BACT</name>
<gene>
    <name evidence="1" type="ORF">FNT36_24995</name>
</gene>
<dbReference type="Proteomes" id="UP000317624">
    <property type="component" value="Unassembled WGS sequence"/>
</dbReference>
<dbReference type="SUPFAM" id="SSF52540">
    <property type="entry name" value="P-loop containing nucleoside triphosphate hydrolases"/>
    <property type="match status" value="1"/>
</dbReference>
<dbReference type="InterPro" id="IPR027417">
    <property type="entry name" value="P-loop_NTPase"/>
</dbReference>
<reference evidence="1 2" key="1">
    <citation type="submission" date="2019-07" db="EMBL/GenBank/DDBJ databases">
        <title>Hymenobacter sp. straun FUR1 Genome sequencing and assembly.</title>
        <authorList>
            <person name="Chhetri G."/>
        </authorList>
    </citation>
    <scope>NUCLEOTIDE SEQUENCE [LARGE SCALE GENOMIC DNA]</scope>
    <source>
        <strain evidence="1 2">Fur1</strain>
    </source>
</reference>
<dbReference type="Pfam" id="PF09140">
    <property type="entry name" value="MipZ"/>
    <property type="match status" value="1"/>
</dbReference>
<dbReference type="CDD" id="cd02042">
    <property type="entry name" value="ParAB_family"/>
    <property type="match status" value="1"/>
</dbReference>
<evidence type="ECO:0000313" key="1">
    <source>
        <dbReference type="EMBL" id="TVT36774.1"/>
    </source>
</evidence>
<protein>
    <submittedName>
        <fullName evidence="1">ParA family protein</fullName>
    </submittedName>
</protein>
<dbReference type="RefSeq" id="WP_144853435.1">
    <property type="nucleotide sequence ID" value="NZ_VMRJ01000009.1"/>
</dbReference>
<dbReference type="EMBL" id="VMRJ01000009">
    <property type="protein sequence ID" value="TVT36774.1"/>
    <property type="molecule type" value="Genomic_DNA"/>
</dbReference>
<dbReference type="PANTHER" id="PTHR13696">
    <property type="entry name" value="P-LOOP CONTAINING NUCLEOSIDE TRIPHOSPHATE HYDROLASE"/>
    <property type="match status" value="1"/>
</dbReference>
<sequence length="270" mass="29807">MKEPVVIAFATQKGGAGKSTISVHVASALCYVYGYKVAIVDCDYPQNTVNVYRTKDKQMLASDPAFQKRLLKQDIKPYPIVISSVEKAVDSIDKLEQQGFDFILVDTPGTVNIVGLPELLRMVQYIFLPMEADLGTIASTMGYMQILGGFLKSAQPDPDESNLLGFYAFWNRYVKSEKKSTYDKAAQLLKDKNLPLLESKVELMISYKEKRSTMFSLPERELDKLGLGRLIMEMLSIVLGPGEVTPSGKVIEVPVSTDEAGAAEASDDTL</sequence>
<organism evidence="1 2">
    <name type="scientific">Hymenobacter setariae</name>
    <dbReference type="NCBI Taxonomy" id="2594794"/>
    <lineage>
        <taxon>Bacteria</taxon>
        <taxon>Pseudomonadati</taxon>
        <taxon>Bacteroidota</taxon>
        <taxon>Cytophagia</taxon>
        <taxon>Cytophagales</taxon>
        <taxon>Hymenobacteraceae</taxon>
        <taxon>Hymenobacter</taxon>
    </lineage>
</organism>
<dbReference type="AlphaFoldDB" id="A0A558BJT8"/>